<dbReference type="EMBL" id="SMZT01000010">
    <property type="protein sequence ID" value="TDL38570.1"/>
    <property type="molecule type" value="Genomic_DNA"/>
</dbReference>
<evidence type="ECO:0000313" key="3">
    <source>
        <dbReference type="Proteomes" id="UP000295163"/>
    </source>
</evidence>
<feature type="transmembrane region" description="Helical" evidence="1">
    <location>
        <begin position="142"/>
        <end position="160"/>
    </location>
</feature>
<feature type="transmembrane region" description="Helical" evidence="1">
    <location>
        <begin position="20"/>
        <end position="42"/>
    </location>
</feature>
<organism evidence="2 3">
    <name type="scientific">Kocuria rosea</name>
    <name type="common">Deinococcus erythromyxa</name>
    <name type="synonym">Micrococcus rubens</name>
    <dbReference type="NCBI Taxonomy" id="1275"/>
    <lineage>
        <taxon>Bacteria</taxon>
        <taxon>Bacillati</taxon>
        <taxon>Actinomycetota</taxon>
        <taxon>Actinomycetes</taxon>
        <taxon>Micrococcales</taxon>
        <taxon>Micrococcaceae</taxon>
        <taxon>Kocuria</taxon>
    </lineage>
</organism>
<dbReference type="Proteomes" id="UP000295163">
    <property type="component" value="Unassembled WGS sequence"/>
</dbReference>
<name>A0A4R5Y2B1_KOCRO</name>
<evidence type="ECO:0000313" key="2">
    <source>
        <dbReference type="EMBL" id="TDL38570.1"/>
    </source>
</evidence>
<keyword evidence="1" id="KW-0472">Membrane</keyword>
<gene>
    <name evidence="2" type="ORF">E2R59_16820</name>
</gene>
<dbReference type="AlphaFoldDB" id="A0A4R5Y2B1"/>
<comment type="caution">
    <text evidence="2">The sequence shown here is derived from an EMBL/GenBank/DDBJ whole genome shotgun (WGS) entry which is preliminary data.</text>
</comment>
<evidence type="ECO:0000256" key="1">
    <source>
        <dbReference type="SAM" id="Phobius"/>
    </source>
</evidence>
<dbReference type="RefSeq" id="WP_133411533.1">
    <property type="nucleotide sequence ID" value="NZ_SMZT01000010.1"/>
</dbReference>
<proteinExistence type="predicted"/>
<sequence>MDQSAQRTDEVPVPTAKQVLVRALPAAAVLAISLPLATWWLVDTSSDGGPWWGWLLILAATFGLSAIIQRYASPPRPRVDQRIGQAQRASATATAARTGELPACPEVRTAVGVAACASIEGLIGSAALLVAIVFSVLILPDLWSALTPVAVLTVTAAFRVRRSWAYLRALHTTERTG</sequence>
<feature type="transmembrane region" description="Helical" evidence="1">
    <location>
        <begin position="54"/>
        <end position="72"/>
    </location>
</feature>
<keyword evidence="1" id="KW-0812">Transmembrane</keyword>
<reference evidence="2 3" key="1">
    <citation type="submission" date="2019-03" db="EMBL/GenBank/DDBJ databases">
        <title>Genome Sequencing and Assembly of Various Microbes Isolated from Partially Reclaimed Soil and Acid Mine Drainage (AMD) Site.</title>
        <authorList>
            <person name="Steinbock B."/>
            <person name="Bechtold R."/>
            <person name="Sevigny J.L."/>
            <person name="Thomas D."/>
            <person name="Cuthill L.R."/>
            <person name="Aveiro Johannsen E.J."/>
            <person name="Thomas K."/>
            <person name="Ghosh A."/>
        </authorList>
    </citation>
    <scope>NUCLEOTIDE SEQUENCE [LARGE SCALE GENOMIC DNA]</scope>
    <source>
        <strain evidence="2 3">S-A3</strain>
    </source>
</reference>
<dbReference type="GeneID" id="64349084"/>
<keyword evidence="1" id="KW-1133">Transmembrane helix</keyword>
<protein>
    <submittedName>
        <fullName evidence="2">Uncharacterized protein</fullName>
    </submittedName>
</protein>
<accession>A0A4R5Y2B1</accession>
<feature type="transmembrane region" description="Helical" evidence="1">
    <location>
        <begin position="110"/>
        <end position="136"/>
    </location>
</feature>